<evidence type="ECO:0000256" key="2">
    <source>
        <dbReference type="SAM" id="Phobius"/>
    </source>
</evidence>
<keyword evidence="2" id="KW-0472">Membrane</keyword>
<name>A0ABS6SWG0_9RHOB</name>
<keyword evidence="2" id="KW-1133">Transmembrane helix</keyword>
<dbReference type="InterPro" id="IPR025330">
    <property type="entry name" value="DUF4236"/>
</dbReference>
<sequence length="388" mass="42139">MPLYYRDTISFGPFRVNLAKSGLGISVGKKGLRFGTGPRGHYVHAGSNGVYYRKTISGIDGKRSQRNNAKLSQGLIDTQSSELTYKTADGVLMRRIVSSPIDELSSGTLDNTISDLNEARGKIGLSIPTLVVGVGMAIILATAMHSEIAALIALAFTAVGFAIASRADSARLNVVLAYDLDGVAKENYQNLVDALDRLGQSDGLWYVEAAGDITNLVAWKRNSGASHLIEKHPTEVRYDHPPSLQCNVTAPCIKVDGKTLHFMPDCVIVREGRVYGSVPYEDLRIASRQTRFIVDDGLPQDAEVVGQTWKHPNKNGGPDGRFRDNRILPICLFSELGGLSSKGLKFLIMASDRGAISRTETCLNQMAKAVSKNGRESPSMLEERDQLS</sequence>
<dbReference type="Proteomes" id="UP000756530">
    <property type="component" value="Unassembled WGS sequence"/>
</dbReference>
<proteinExistence type="predicted"/>
<accession>A0ABS6SWG0</accession>
<feature type="region of interest" description="Disordered" evidence="1">
    <location>
        <begin position="369"/>
        <end position="388"/>
    </location>
</feature>
<feature type="transmembrane region" description="Helical" evidence="2">
    <location>
        <begin position="148"/>
        <end position="164"/>
    </location>
</feature>
<gene>
    <name evidence="4" type="ORF">KJP28_00015</name>
</gene>
<feature type="transmembrane region" description="Helical" evidence="2">
    <location>
        <begin position="123"/>
        <end position="142"/>
    </location>
</feature>
<protein>
    <submittedName>
        <fullName evidence="4">DUF4236 domain-containing protein</fullName>
    </submittedName>
</protein>
<dbReference type="Pfam" id="PF14020">
    <property type="entry name" value="DUF4236"/>
    <property type="match status" value="1"/>
</dbReference>
<keyword evidence="5" id="KW-1185">Reference proteome</keyword>
<organism evidence="4 5">
    <name type="scientific">Maritimibacter dapengensis</name>
    <dbReference type="NCBI Taxonomy" id="2836868"/>
    <lineage>
        <taxon>Bacteria</taxon>
        <taxon>Pseudomonadati</taxon>
        <taxon>Pseudomonadota</taxon>
        <taxon>Alphaproteobacteria</taxon>
        <taxon>Rhodobacterales</taxon>
        <taxon>Roseobacteraceae</taxon>
        <taxon>Maritimibacter</taxon>
    </lineage>
</organism>
<reference evidence="4 5" key="1">
    <citation type="submission" date="2021-05" db="EMBL/GenBank/DDBJ databases">
        <title>Culturable bacteria isolated from Daya Bay.</title>
        <authorList>
            <person name="Zheng W."/>
            <person name="Yu S."/>
            <person name="Huang Y."/>
        </authorList>
    </citation>
    <scope>NUCLEOTIDE SEQUENCE [LARGE SCALE GENOMIC DNA]</scope>
    <source>
        <strain evidence="4 5">DP4N28-5</strain>
    </source>
</reference>
<evidence type="ECO:0000313" key="5">
    <source>
        <dbReference type="Proteomes" id="UP000756530"/>
    </source>
</evidence>
<dbReference type="EMBL" id="JAHUZE010000001">
    <property type="protein sequence ID" value="MBV7377289.1"/>
    <property type="molecule type" value="Genomic_DNA"/>
</dbReference>
<keyword evidence="2" id="KW-0812">Transmembrane</keyword>
<evidence type="ECO:0000313" key="4">
    <source>
        <dbReference type="EMBL" id="MBV7377289.1"/>
    </source>
</evidence>
<dbReference type="RefSeq" id="WP_218390185.1">
    <property type="nucleotide sequence ID" value="NZ_JAHUZE010000001.1"/>
</dbReference>
<comment type="caution">
    <text evidence="4">The sequence shown here is derived from an EMBL/GenBank/DDBJ whole genome shotgun (WGS) entry which is preliminary data.</text>
</comment>
<feature type="domain" description="DUF4236" evidence="3">
    <location>
        <begin position="3"/>
        <end position="53"/>
    </location>
</feature>
<evidence type="ECO:0000259" key="3">
    <source>
        <dbReference type="Pfam" id="PF14020"/>
    </source>
</evidence>
<evidence type="ECO:0000256" key="1">
    <source>
        <dbReference type="SAM" id="MobiDB-lite"/>
    </source>
</evidence>